<dbReference type="GO" id="GO:0005634">
    <property type="term" value="C:nucleus"/>
    <property type="evidence" value="ECO:0007669"/>
    <property type="project" value="TreeGrafter"/>
</dbReference>
<protein>
    <recommendedName>
        <fullName evidence="7">BHLH domain-containing protein</fullName>
    </recommendedName>
</protein>
<keyword evidence="1" id="KW-0217">Developmental protein</keyword>
<dbReference type="GO" id="GO:0000981">
    <property type="term" value="F:DNA-binding transcription factor activity, RNA polymerase II-specific"/>
    <property type="evidence" value="ECO:0007669"/>
    <property type="project" value="TreeGrafter"/>
</dbReference>
<feature type="domain" description="BHLH" evidence="7">
    <location>
        <begin position="94"/>
        <end position="148"/>
    </location>
</feature>
<dbReference type="Pfam" id="PF00010">
    <property type="entry name" value="HLH"/>
    <property type="match status" value="1"/>
</dbReference>
<dbReference type="PANTHER" id="PTHR20937:SF19">
    <property type="entry name" value="MESODERM POSTERIOR HOMOLOG A"/>
    <property type="match status" value="1"/>
</dbReference>
<feature type="compositionally biased region" description="Basic residues" evidence="6">
    <location>
        <begin position="84"/>
        <end position="94"/>
    </location>
</feature>
<gene>
    <name evidence="8" type="ORF">GDO86_006404</name>
</gene>
<dbReference type="Gene3D" id="4.10.280.10">
    <property type="entry name" value="Helix-loop-helix DNA-binding domain"/>
    <property type="match status" value="1"/>
</dbReference>
<comment type="caution">
    <text evidence="8">The sequence shown here is derived from an EMBL/GenBank/DDBJ whole genome shotgun (WGS) entry which is preliminary data.</text>
</comment>
<dbReference type="PANTHER" id="PTHR20937">
    <property type="entry name" value="IP14615P"/>
    <property type="match status" value="1"/>
</dbReference>
<dbReference type="OrthoDB" id="9946827at2759"/>
<evidence type="ECO:0000256" key="5">
    <source>
        <dbReference type="ARBA" id="ARBA00023242"/>
    </source>
</evidence>
<dbReference type="Proteomes" id="UP000812440">
    <property type="component" value="Chromosome 3"/>
</dbReference>
<accession>A0A8T2JBG6</accession>
<feature type="region of interest" description="Disordered" evidence="6">
    <location>
        <begin position="80"/>
        <end position="104"/>
    </location>
</feature>
<keyword evidence="4" id="KW-0804">Transcription</keyword>
<dbReference type="InterPro" id="IPR011598">
    <property type="entry name" value="bHLH_dom"/>
</dbReference>
<dbReference type="GO" id="GO:0003007">
    <property type="term" value="P:heart morphogenesis"/>
    <property type="evidence" value="ECO:0007669"/>
    <property type="project" value="TreeGrafter"/>
</dbReference>
<evidence type="ECO:0000256" key="1">
    <source>
        <dbReference type="ARBA" id="ARBA00022473"/>
    </source>
</evidence>
<dbReference type="SMART" id="SM00353">
    <property type="entry name" value="HLH"/>
    <property type="match status" value="1"/>
</dbReference>
<dbReference type="AlphaFoldDB" id="A0A8T2JBG6"/>
<dbReference type="GO" id="GO:0046983">
    <property type="term" value="F:protein dimerization activity"/>
    <property type="evidence" value="ECO:0007669"/>
    <property type="project" value="InterPro"/>
</dbReference>
<dbReference type="PROSITE" id="PS50888">
    <property type="entry name" value="BHLH"/>
    <property type="match status" value="1"/>
</dbReference>
<dbReference type="InterPro" id="IPR036638">
    <property type="entry name" value="HLH_DNA-bd_sf"/>
</dbReference>
<sequence>MDFSPTRMNLNNGFVSSECNPLQQWGYPDSEGYCSLSPASSTDSSAFSPPYQSCAFSNQTDNTFHTALNQMEMLNSRPKELPAKRSHRNRKLSNQRHSASEREKMRMRNLSTALQSLRRYLPPAVAPVGKALTKIETLRLTIRYISHLSEVLGLDEETLIKKREEEMRRSTMCHVGLCCCQDKMHNLCSNQRPHFPETAYSPNCADTQRLFPEHNILNMKDEPSRLPNVDKASDLSVHMESFSSCALNNVPVQEVITADSTVNTSSPISPDEGFCQSFIDDMWDELQQKNLWTSFQPPEIAQHITF</sequence>
<evidence type="ECO:0000259" key="7">
    <source>
        <dbReference type="PROSITE" id="PS50888"/>
    </source>
</evidence>
<organism evidence="8 9">
    <name type="scientific">Hymenochirus boettgeri</name>
    <name type="common">Congo dwarf clawed frog</name>
    <dbReference type="NCBI Taxonomy" id="247094"/>
    <lineage>
        <taxon>Eukaryota</taxon>
        <taxon>Metazoa</taxon>
        <taxon>Chordata</taxon>
        <taxon>Craniata</taxon>
        <taxon>Vertebrata</taxon>
        <taxon>Euteleostomi</taxon>
        <taxon>Amphibia</taxon>
        <taxon>Batrachia</taxon>
        <taxon>Anura</taxon>
        <taxon>Pipoidea</taxon>
        <taxon>Pipidae</taxon>
        <taxon>Pipinae</taxon>
        <taxon>Hymenochirus</taxon>
    </lineage>
</organism>
<keyword evidence="3" id="KW-0238">DNA-binding</keyword>
<keyword evidence="9" id="KW-1185">Reference proteome</keyword>
<proteinExistence type="predicted"/>
<evidence type="ECO:0000313" key="8">
    <source>
        <dbReference type="EMBL" id="KAG8440640.1"/>
    </source>
</evidence>
<dbReference type="SUPFAM" id="SSF47459">
    <property type="entry name" value="HLH, helix-loop-helix DNA-binding domain"/>
    <property type="match status" value="1"/>
</dbReference>
<evidence type="ECO:0000256" key="6">
    <source>
        <dbReference type="SAM" id="MobiDB-lite"/>
    </source>
</evidence>
<keyword evidence="2" id="KW-0805">Transcription regulation</keyword>
<dbReference type="EMBL" id="JAACNH010000006">
    <property type="protein sequence ID" value="KAG8440640.1"/>
    <property type="molecule type" value="Genomic_DNA"/>
</dbReference>
<evidence type="ECO:0000313" key="9">
    <source>
        <dbReference type="Proteomes" id="UP000812440"/>
    </source>
</evidence>
<dbReference type="GO" id="GO:0000978">
    <property type="term" value="F:RNA polymerase II cis-regulatory region sequence-specific DNA binding"/>
    <property type="evidence" value="ECO:0007669"/>
    <property type="project" value="TreeGrafter"/>
</dbReference>
<evidence type="ECO:0000256" key="2">
    <source>
        <dbReference type="ARBA" id="ARBA00023015"/>
    </source>
</evidence>
<dbReference type="InterPro" id="IPR040259">
    <property type="entry name" value="Mesogenin/MesP"/>
</dbReference>
<evidence type="ECO:0000256" key="3">
    <source>
        <dbReference type="ARBA" id="ARBA00023125"/>
    </source>
</evidence>
<dbReference type="GO" id="GO:0001707">
    <property type="term" value="P:mesoderm formation"/>
    <property type="evidence" value="ECO:0007669"/>
    <property type="project" value="TreeGrafter"/>
</dbReference>
<name>A0A8T2JBG6_9PIPI</name>
<evidence type="ECO:0000256" key="4">
    <source>
        <dbReference type="ARBA" id="ARBA00023163"/>
    </source>
</evidence>
<dbReference type="GO" id="GO:0032525">
    <property type="term" value="P:somite rostral/caudal axis specification"/>
    <property type="evidence" value="ECO:0007669"/>
    <property type="project" value="TreeGrafter"/>
</dbReference>
<keyword evidence="5" id="KW-0539">Nucleus</keyword>
<reference evidence="8" key="1">
    <citation type="thesis" date="2020" institute="ProQuest LLC" country="789 East Eisenhower Parkway, Ann Arbor, MI, USA">
        <title>Comparative Genomics and Chromosome Evolution.</title>
        <authorList>
            <person name="Mudd A.B."/>
        </authorList>
    </citation>
    <scope>NUCLEOTIDE SEQUENCE</scope>
    <source>
        <strain evidence="8">Female2</strain>
        <tissue evidence="8">Blood</tissue>
    </source>
</reference>